<evidence type="ECO:0000256" key="1">
    <source>
        <dbReference type="SAM" id="MobiDB-lite"/>
    </source>
</evidence>
<dbReference type="EMBL" id="SRMA01026914">
    <property type="protein sequence ID" value="TRY65435.1"/>
    <property type="molecule type" value="Genomic_DNA"/>
</dbReference>
<keyword evidence="2" id="KW-0732">Signal</keyword>
<evidence type="ECO:0000313" key="4">
    <source>
        <dbReference type="Proteomes" id="UP000316079"/>
    </source>
</evidence>
<dbReference type="AlphaFoldDB" id="A0A553NJ37"/>
<feature type="compositionally biased region" description="Polar residues" evidence="1">
    <location>
        <begin position="165"/>
        <end position="183"/>
    </location>
</feature>
<keyword evidence="4" id="KW-1185">Reference proteome</keyword>
<protein>
    <recommendedName>
        <fullName evidence="5">BMP-2-inducible protein kinase C-terminal domain-containing protein</fullName>
    </recommendedName>
</protein>
<evidence type="ECO:0008006" key="5">
    <source>
        <dbReference type="Google" id="ProtNLM"/>
    </source>
</evidence>
<sequence length="319" mass="33837">MLPLLVVSLLLWRETYGFQGGAYSQSDYWRGQPVGEALPAQSVQSSVSEALNNGVLSEEVDSRFYQTLTSNSKLTSPLEPSMPHSQISQSGSVQYIGSASLLGSGTQNESPVLFSSERRNAFGVDLQPPHVFGSPSLNPSASFKPQQFSSQSKSVRGTRRRCTVKSGTRGASSAPVTRQGSIKPQDLSQFGHGSVSSALHPSKSVLTPGTTVQGTNYIFTDSSTIPLQGDNSVVSPKPQDSNQFVLGSGLYKKPISSLSVNDPSKSLQVVKQPAFISGFETQEGSSSLLTSQGSLSHGSHKLQDVSLFGQGSTLAKGQY</sequence>
<feature type="signal peptide" evidence="2">
    <location>
        <begin position="1"/>
        <end position="17"/>
    </location>
</feature>
<name>A0A553NJ37_9TELE</name>
<evidence type="ECO:0000313" key="3">
    <source>
        <dbReference type="EMBL" id="TRY65435.1"/>
    </source>
</evidence>
<feature type="chain" id="PRO_5022159473" description="BMP-2-inducible protein kinase C-terminal domain-containing protein" evidence="2">
    <location>
        <begin position="18"/>
        <end position="319"/>
    </location>
</feature>
<accession>A0A553NJ37</accession>
<feature type="region of interest" description="Disordered" evidence="1">
    <location>
        <begin position="133"/>
        <end position="183"/>
    </location>
</feature>
<dbReference type="Proteomes" id="UP000316079">
    <property type="component" value="Unassembled WGS sequence"/>
</dbReference>
<organism evidence="3 4">
    <name type="scientific">Danionella cerebrum</name>
    <dbReference type="NCBI Taxonomy" id="2873325"/>
    <lineage>
        <taxon>Eukaryota</taxon>
        <taxon>Metazoa</taxon>
        <taxon>Chordata</taxon>
        <taxon>Craniata</taxon>
        <taxon>Vertebrata</taxon>
        <taxon>Euteleostomi</taxon>
        <taxon>Actinopterygii</taxon>
        <taxon>Neopterygii</taxon>
        <taxon>Teleostei</taxon>
        <taxon>Ostariophysi</taxon>
        <taxon>Cypriniformes</taxon>
        <taxon>Danionidae</taxon>
        <taxon>Danioninae</taxon>
        <taxon>Danionella</taxon>
    </lineage>
</organism>
<feature type="non-terminal residue" evidence="3">
    <location>
        <position position="319"/>
    </location>
</feature>
<comment type="caution">
    <text evidence="3">The sequence shown here is derived from an EMBL/GenBank/DDBJ whole genome shotgun (WGS) entry which is preliminary data.</text>
</comment>
<reference evidence="3 4" key="1">
    <citation type="journal article" date="2019" name="Sci. Data">
        <title>Hybrid genome assembly and annotation of Danionella translucida.</title>
        <authorList>
            <person name="Kadobianskyi M."/>
            <person name="Schulze L."/>
            <person name="Schuelke M."/>
            <person name="Judkewitz B."/>
        </authorList>
    </citation>
    <scope>NUCLEOTIDE SEQUENCE [LARGE SCALE GENOMIC DNA]</scope>
    <source>
        <strain evidence="3 4">Bolton</strain>
    </source>
</reference>
<evidence type="ECO:0000256" key="2">
    <source>
        <dbReference type="SAM" id="SignalP"/>
    </source>
</evidence>
<gene>
    <name evidence="3" type="ORF">DNTS_008766</name>
</gene>
<proteinExistence type="predicted"/>
<feature type="compositionally biased region" description="Low complexity" evidence="1">
    <location>
        <begin position="139"/>
        <end position="154"/>
    </location>
</feature>